<dbReference type="CDD" id="cd22332">
    <property type="entry name" value="HsdR_N"/>
    <property type="match status" value="1"/>
</dbReference>
<dbReference type="EMBL" id="BLWD01000001">
    <property type="protein sequence ID" value="GFN07363.1"/>
    <property type="molecule type" value="Genomic_DNA"/>
</dbReference>
<proteinExistence type="inferred from homology"/>
<evidence type="ECO:0000313" key="12">
    <source>
        <dbReference type="EMBL" id="GFN07363.1"/>
    </source>
</evidence>
<dbReference type="PANTHER" id="PTHR30195:SF15">
    <property type="entry name" value="TYPE I RESTRICTION ENZYME HINDI ENDONUCLEASE SUBUNIT"/>
    <property type="match status" value="1"/>
</dbReference>
<dbReference type="PANTHER" id="PTHR30195">
    <property type="entry name" value="TYPE I SITE-SPECIFIC DEOXYRIBONUCLEASE PROTEIN SUBUNIT M AND R"/>
    <property type="match status" value="1"/>
</dbReference>
<evidence type="ECO:0000313" key="13">
    <source>
        <dbReference type="Proteomes" id="UP000498740"/>
    </source>
</evidence>
<name>A0A7J0CY36_STRMI</name>
<dbReference type="Proteomes" id="UP000498740">
    <property type="component" value="Unassembled WGS sequence"/>
</dbReference>
<evidence type="ECO:0000256" key="7">
    <source>
        <dbReference type="ARBA" id="ARBA00022759"/>
    </source>
</evidence>
<comment type="caution">
    <text evidence="12">The sequence shown here is derived from an EMBL/GenBank/DDBJ whole genome shotgun (WGS) entry which is preliminary data.</text>
</comment>
<evidence type="ECO:0000256" key="6">
    <source>
        <dbReference type="ARBA" id="ARBA00022747"/>
    </source>
</evidence>
<sequence length="194" mass="20869">MGQPEYDKTEEPLIDQLVAMGWKHVRGGPPGEPATLASASGRTSFTQVVYEDRFRDAVARLNPAPRADGGRTWLSPGQLDHLLARIKGTAPGQGLPGRGAAGNREATDMLRNGINARTVPGWTPENPEHIRLVDWDGEFGPVGKGESEGSARGNDLLAVSQFRVERKGAKPVTPDLVLFVNGLPWVVIECKAPC</sequence>
<comment type="catalytic activity">
    <reaction evidence="1">
        <text>Endonucleolytic cleavage of DNA to give random double-stranded fragments with terminal 5'-phosphates, ATP is simultaneously hydrolyzed.</text>
        <dbReference type="EC" id="3.1.21.3"/>
    </reaction>
</comment>
<evidence type="ECO:0000256" key="1">
    <source>
        <dbReference type="ARBA" id="ARBA00000851"/>
    </source>
</evidence>
<evidence type="ECO:0000256" key="4">
    <source>
        <dbReference type="ARBA" id="ARBA00022722"/>
    </source>
</evidence>
<dbReference type="Pfam" id="PF04313">
    <property type="entry name" value="HSDR_N"/>
    <property type="match status" value="1"/>
</dbReference>
<keyword evidence="10" id="KW-0238">DNA-binding</keyword>
<evidence type="ECO:0000256" key="3">
    <source>
        <dbReference type="ARBA" id="ARBA00012654"/>
    </source>
</evidence>
<protein>
    <recommendedName>
        <fullName evidence="3">type I site-specific deoxyribonuclease</fullName>
        <ecNumber evidence="3">3.1.21.3</ecNumber>
    </recommendedName>
</protein>
<evidence type="ECO:0000256" key="5">
    <source>
        <dbReference type="ARBA" id="ARBA00022741"/>
    </source>
</evidence>
<evidence type="ECO:0000256" key="9">
    <source>
        <dbReference type="ARBA" id="ARBA00022840"/>
    </source>
</evidence>
<evidence type="ECO:0000259" key="11">
    <source>
        <dbReference type="Pfam" id="PF04313"/>
    </source>
</evidence>
<comment type="similarity">
    <text evidence="2">Belongs to the HsdR family.</text>
</comment>
<dbReference type="InterPro" id="IPR051268">
    <property type="entry name" value="Type-I_R_enzyme_R_subunit"/>
</dbReference>
<organism evidence="12 13">
    <name type="scientific">Streptomyces microflavus</name>
    <name type="common">Streptomyces lipmanii</name>
    <dbReference type="NCBI Taxonomy" id="1919"/>
    <lineage>
        <taxon>Bacteria</taxon>
        <taxon>Bacillati</taxon>
        <taxon>Actinomycetota</taxon>
        <taxon>Actinomycetes</taxon>
        <taxon>Kitasatosporales</taxon>
        <taxon>Streptomycetaceae</taxon>
        <taxon>Streptomyces</taxon>
    </lineage>
</organism>
<keyword evidence="9" id="KW-0067">ATP-binding</keyword>
<feature type="domain" description="Restriction endonuclease type I HsdR N-terminal" evidence="11">
    <location>
        <begin position="5"/>
        <end position="193"/>
    </location>
</feature>
<keyword evidence="5" id="KW-0547">Nucleotide-binding</keyword>
<reference evidence="12 13" key="1">
    <citation type="submission" date="2020-05" db="EMBL/GenBank/DDBJ databases">
        <title>Whole genome shotgun sequence of Streptomyces microflavus NBRC 13062.</title>
        <authorList>
            <person name="Komaki H."/>
            <person name="Tamura T."/>
        </authorList>
    </citation>
    <scope>NUCLEOTIDE SEQUENCE [LARGE SCALE GENOMIC DNA]</scope>
    <source>
        <strain evidence="12 13">NBRC 13062</strain>
    </source>
</reference>
<dbReference type="GO" id="GO:0005524">
    <property type="term" value="F:ATP binding"/>
    <property type="evidence" value="ECO:0007669"/>
    <property type="project" value="UniProtKB-KW"/>
</dbReference>
<dbReference type="EC" id="3.1.21.3" evidence="3"/>
<keyword evidence="8" id="KW-0378">Hydrolase</keyword>
<dbReference type="InterPro" id="IPR007409">
    <property type="entry name" value="Restrct_endonuc_type1_HsdR_N"/>
</dbReference>
<evidence type="ECO:0000256" key="10">
    <source>
        <dbReference type="ARBA" id="ARBA00023125"/>
    </source>
</evidence>
<keyword evidence="7" id="KW-0255">Endonuclease</keyword>
<evidence type="ECO:0000256" key="2">
    <source>
        <dbReference type="ARBA" id="ARBA00008598"/>
    </source>
</evidence>
<gene>
    <name evidence="12" type="ORF">Smic_59190</name>
</gene>
<dbReference type="AlphaFoldDB" id="A0A7J0CY36"/>
<evidence type="ECO:0000256" key="8">
    <source>
        <dbReference type="ARBA" id="ARBA00022801"/>
    </source>
</evidence>
<dbReference type="GO" id="GO:0009035">
    <property type="term" value="F:type I site-specific deoxyribonuclease activity"/>
    <property type="evidence" value="ECO:0007669"/>
    <property type="project" value="UniProtKB-EC"/>
</dbReference>
<dbReference type="GO" id="GO:0003677">
    <property type="term" value="F:DNA binding"/>
    <property type="evidence" value="ECO:0007669"/>
    <property type="project" value="UniProtKB-KW"/>
</dbReference>
<dbReference type="GO" id="GO:0009307">
    <property type="term" value="P:DNA restriction-modification system"/>
    <property type="evidence" value="ECO:0007669"/>
    <property type="project" value="UniProtKB-KW"/>
</dbReference>
<dbReference type="Gene3D" id="3.90.1570.50">
    <property type="match status" value="1"/>
</dbReference>
<keyword evidence="6" id="KW-0680">Restriction system</keyword>
<keyword evidence="4" id="KW-0540">Nuclease</keyword>
<accession>A0A7J0CY36</accession>